<reference evidence="1" key="1">
    <citation type="submission" date="2021-08" db="EMBL/GenBank/DDBJ databases">
        <title>WGS assembly of Ceratopteris richardii.</title>
        <authorList>
            <person name="Marchant D.B."/>
            <person name="Chen G."/>
            <person name="Jenkins J."/>
            <person name="Shu S."/>
            <person name="Leebens-Mack J."/>
            <person name="Grimwood J."/>
            <person name="Schmutz J."/>
            <person name="Soltis P."/>
            <person name="Soltis D."/>
            <person name="Chen Z.-H."/>
        </authorList>
    </citation>
    <scope>NUCLEOTIDE SEQUENCE</scope>
    <source>
        <strain evidence="1">Whitten #5841</strain>
        <tissue evidence="1">Leaf</tissue>
    </source>
</reference>
<organism evidence="1 2">
    <name type="scientific">Ceratopteris richardii</name>
    <name type="common">Triangle waterfern</name>
    <dbReference type="NCBI Taxonomy" id="49495"/>
    <lineage>
        <taxon>Eukaryota</taxon>
        <taxon>Viridiplantae</taxon>
        <taxon>Streptophyta</taxon>
        <taxon>Embryophyta</taxon>
        <taxon>Tracheophyta</taxon>
        <taxon>Polypodiopsida</taxon>
        <taxon>Polypodiidae</taxon>
        <taxon>Polypodiales</taxon>
        <taxon>Pteridineae</taxon>
        <taxon>Pteridaceae</taxon>
        <taxon>Parkerioideae</taxon>
        <taxon>Ceratopteris</taxon>
    </lineage>
</organism>
<comment type="caution">
    <text evidence="1">The sequence shown here is derived from an EMBL/GenBank/DDBJ whole genome shotgun (WGS) entry which is preliminary data.</text>
</comment>
<accession>A0A8T2TPX6</accession>
<dbReference type="AlphaFoldDB" id="A0A8T2TPX6"/>
<name>A0A8T2TPX6_CERRI</name>
<evidence type="ECO:0000313" key="1">
    <source>
        <dbReference type="EMBL" id="KAH7423766.1"/>
    </source>
</evidence>
<sequence>MLNFRQLEQRAITMLRMPTTSFASARVNVVYSTALFLYWKALVQVGNGHPSTCRFHMSMSSLPENESDTSD</sequence>
<dbReference type="EMBL" id="CM035417">
    <property type="protein sequence ID" value="KAH7423766.1"/>
    <property type="molecule type" value="Genomic_DNA"/>
</dbReference>
<dbReference type="Proteomes" id="UP000825935">
    <property type="component" value="Chromosome 12"/>
</dbReference>
<proteinExistence type="predicted"/>
<keyword evidence="2" id="KW-1185">Reference proteome</keyword>
<gene>
    <name evidence="1" type="ORF">KP509_12G072500</name>
</gene>
<evidence type="ECO:0000313" key="2">
    <source>
        <dbReference type="Proteomes" id="UP000825935"/>
    </source>
</evidence>
<protein>
    <submittedName>
        <fullName evidence="1">Uncharacterized protein</fullName>
    </submittedName>
</protein>